<proteinExistence type="predicted"/>
<protein>
    <recommendedName>
        <fullName evidence="1">DDE-1 domain-containing protein</fullName>
    </recommendedName>
</protein>
<dbReference type="GO" id="GO:0003676">
    <property type="term" value="F:nucleic acid binding"/>
    <property type="evidence" value="ECO:0007669"/>
    <property type="project" value="InterPro"/>
</dbReference>
<sequence length="139" mass="16296">MNWLSPEWQRLIHISPISETVALNMMVRKLILFRPDNILEVSKPEKFTSDYFKIWLKNVFFPNVKSKSLLWIDSWTGHCPDSVKPVKPSDKEVEVMIIPKGSTRNIQPLDLFGLRVWENFLKHFSDSIIIYGDNSNLHL</sequence>
<evidence type="ECO:0000313" key="2">
    <source>
        <dbReference type="EMBL" id="KAK0170571.1"/>
    </source>
</evidence>
<dbReference type="EMBL" id="JAQQBS010000003">
    <property type="protein sequence ID" value="KAK0170571.1"/>
    <property type="molecule type" value="Genomic_DNA"/>
</dbReference>
<keyword evidence="3" id="KW-1185">Reference proteome</keyword>
<reference evidence="2" key="2">
    <citation type="submission" date="2023-03" db="EMBL/GenBank/DDBJ databases">
        <authorList>
            <person name="Inwood S.N."/>
            <person name="Skelly J.G."/>
            <person name="Guhlin J."/>
            <person name="Harrop T.W.R."/>
            <person name="Goldson S.G."/>
            <person name="Dearden P.K."/>
        </authorList>
    </citation>
    <scope>NUCLEOTIDE SEQUENCE</scope>
    <source>
        <strain evidence="2">Irish</strain>
        <tissue evidence="2">Whole body</tissue>
    </source>
</reference>
<gene>
    <name evidence="2" type="ORF">PV328_008408</name>
</gene>
<dbReference type="Proteomes" id="UP001168990">
    <property type="component" value="Unassembled WGS sequence"/>
</dbReference>
<evidence type="ECO:0000313" key="3">
    <source>
        <dbReference type="Proteomes" id="UP001168990"/>
    </source>
</evidence>
<comment type="caution">
    <text evidence="2">The sequence shown here is derived from an EMBL/GenBank/DDBJ whole genome shotgun (WGS) entry which is preliminary data.</text>
</comment>
<name>A0AA39FJG3_9HYME</name>
<accession>A0AA39FJG3</accession>
<feature type="domain" description="DDE-1" evidence="1">
    <location>
        <begin position="47"/>
        <end position="111"/>
    </location>
</feature>
<organism evidence="2 3">
    <name type="scientific">Microctonus aethiopoides</name>
    <dbReference type="NCBI Taxonomy" id="144406"/>
    <lineage>
        <taxon>Eukaryota</taxon>
        <taxon>Metazoa</taxon>
        <taxon>Ecdysozoa</taxon>
        <taxon>Arthropoda</taxon>
        <taxon>Hexapoda</taxon>
        <taxon>Insecta</taxon>
        <taxon>Pterygota</taxon>
        <taxon>Neoptera</taxon>
        <taxon>Endopterygota</taxon>
        <taxon>Hymenoptera</taxon>
        <taxon>Apocrita</taxon>
        <taxon>Ichneumonoidea</taxon>
        <taxon>Braconidae</taxon>
        <taxon>Euphorinae</taxon>
        <taxon>Microctonus</taxon>
    </lineage>
</organism>
<dbReference type="Pfam" id="PF03184">
    <property type="entry name" value="DDE_1"/>
    <property type="match status" value="1"/>
</dbReference>
<dbReference type="InterPro" id="IPR004875">
    <property type="entry name" value="DDE_SF_endonuclease_dom"/>
</dbReference>
<evidence type="ECO:0000259" key="1">
    <source>
        <dbReference type="Pfam" id="PF03184"/>
    </source>
</evidence>
<dbReference type="AlphaFoldDB" id="A0AA39FJG3"/>
<reference evidence="2" key="1">
    <citation type="journal article" date="2023" name="bioRxiv">
        <title>Scaffold-level genome assemblies of two parasitoid biocontrol wasps reveal the parthenogenesis mechanism and an associated novel virus.</title>
        <authorList>
            <person name="Inwood S."/>
            <person name="Skelly J."/>
            <person name="Guhlin J."/>
            <person name="Harrop T."/>
            <person name="Goldson S."/>
            <person name="Dearden P."/>
        </authorList>
    </citation>
    <scope>NUCLEOTIDE SEQUENCE</scope>
    <source>
        <strain evidence="2">Irish</strain>
        <tissue evidence="2">Whole body</tissue>
    </source>
</reference>